<keyword evidence="2" id="KW-1185">Reference proteome</keyword>
<accession>A0ABN7S880</accession>
<dbReference type="Proteomes" id="UP001158576">
    <property type="component" value="Chromosome PAR"/>
</dbReference>
<organism evidence="1 2">
    <name type="scientific">Oikopleura dioica</name>
    <name type="common">Tunicate</name>
    <dbReference type="NCBI Taxonomy" id="34765"/>
    <lineage>
        <taxon>Eukaryota</taxon>
        <taxon>Metazoa</taxon>
        <taxon>Chordata</taxon>
        <taxon>Tunicata</taxon>
        <taxon>Appendicularia</taxon>
        <taxon>Copelata</taxon>
        <taxon>Oikopleuridae</taxon>
        <taxon>Oikopleura</taxon>
    </lineage>
</organism>
<gene>
    <name evidence="1" type="ORF">OKIOD_LOCUS4262</name>
</gene>
<dbReference type="EMBL" id="OU015568">
    <property type="protein sequence ID" value="CAG5090734.1"/>
    <property type="molecule type" value="Genomic_DNA"/>
</dbReference>
<evidence type="ECO:0000313" key="2">
    <source>
        <dbReference type="Proteomes" id="UP001158576"/>
    </source>
</evidence>
<name>A0ABN7S880_OIKDI</name>
<reference evidence="1 2" key="1">
    <citation type="submission" date="2021-04" db="EMBL/GenBank/DDBJ databases">
        <authorList>
            <person name="Bliznina A."/>
        </authorList>
    </citation>
    <scope>NUCLEOTIDE SEQUENCE [LARGE SCALE GENOMIC DNA]</scope>
</reference>
<protein>
    <submittedName>
        <fullName evidence="1">Oidioi.mRNA.OKI2018_I69.PAR.g12704.t1.cds</fullName>
    </submittedName>
</protein>
<sequence length="125" mass="14281">MNQRKKPKLSYWPPVKKIVDKSHPELAVLAREWLQHPRDFATVLDSTGFVRPPSGGQGWITQSGYDVVKILGNCFCPNPICALQRHYIKELEIMGFNECIWPDNSKLYIFNALDATPSILLPDKK</sequence>
<evidence type="ECO:0000313" key="1">
    <source>
        <dbReference type="EMBL" id="CAG5090734.1"/>
    </source>
</evidence>
<proteinExistence type="predicted"/>